<comment type="similarity">
    <text evidence="1">Belongs to the FliN/MopA/SpaO family.</text>
</comment>
<evidence type="ECO:0000256" key="2">
    <source>
        <dbReference type="ARBA" id="ARBA00021925"/>
    </source>
</evidence>
<dbReference type="GO" id="GO:0071978">
    <property type="term" value="P:bacterial-type flagellum-dependent swarming motility"/>
    <property type="evidence" value="ECO:0007669"/>
    <property type="project" value="TreeGrafter"/>
</dbReference>
<dbReference type="EMBL" id="MTBD01000021">
    <property type="protein sequence ID" value="PRP70984.1"/>
    <property type="molecule type" value="Genomic_DNA"/>
</dbReference>
<evidence type="ECO:0000259" key="5">
    <source>
        <dbReference type="Pfam" id="PF26294"/>
    </source>
</evidence>
<feature type="domain" description="SpaO FliM/N C-terminal related" evidence="6">
    <location>
        <begin position="147"/>
        <end position="207"/>
    </location>
</feature>
<evidence type="ECO:0000259" key="6">
    <source>
        <dbReference type="Pfam" id="PF26304"/>
    </source>
</evidence>
<dbReference type="AlphaFoldDB" id="A0A2S9X5I6"/>
<dbReference type="GO" id="GO:0050918">
    <property type="term" value="P:positive chemotaxis"/>
    <property type="evidence" value="ECO:0007669"/>
    <property type="project" value="TreeGrafter"/>
</dbReference>
<dbReference type="InterPro" id="IPR058805">
    <property type="entry name" value="SpaO_FliMN_C_rel"/>
</dbReference>
<dbReference type="Pfam" id="PF26294">
    <property type="entry name" value="SpaO_N"/>
    <property type="match status" value="1"/>
</dbReference>
<dbReference type="InterPro" id="IPR058804">
    <property type="entry name" value="SpaO_N"/>
</dbReference>
<keyword evidence="3" id="KW-0843">Virulence</keyword>
<proteinExistence type="inferred from homology"/>
<feature type="domain" description="Flagellar motor switch protein FliN-like C-terminal" evidence="4">
    <location>
        <begin position="220"/>
        <end position="290"/>
    </location>
</feature>
<dbReference type="Proteomes" id="UP000239469">
    <property type="component" value="Unassembled WGS sequence"/>
</dbReference>
<protein>
    <recommendedName>
        <fullName evidence="2">Surface presentation of antigens protein SpaO</fullName>
    </recommendedName>
</protein>
<gene>
    <name evidence="7" type="ORF">BUE93_09175</name>
</gene>
<dbReference type="InterPro" id="IPR001543">
    <property type="entry name" value="FliN-like_C"/>
</dbReference>
<evidence type="ECO:0000256" key="1">
    <source>
        <dbReference type="ARBA" id="ARBA00009226"/>
    </source>
</evidence>
<dbReference type="InterPro" id="IPR003283">
    <property type="entry name" value="T3SS_OMP_SpaO"/>
</dbReference>
<accession>A0A2S9X5I6</accession>
<dbReference type="SUPFAM" id="SSF101801">
    <property type="entry name" value="Surface presentation of antigens (SPOA)"/>
    <property type="match status" value="1"/>
</dbReference>
<sequence length="297" mass="32856">MMLQLRRIDERARALERAVDRWCKQGWDVALEMPPRDGIWLPIADGSRRWQGWLRPREWLAQVAPELASLAVSAGFDDRVVRWLASVEQPLVLPIPELAYQRLCLGEPASGNALPGGALLRVMSDNGPLWLERVPAEDAAMGMAPAGLGWSLRFIVGDSRVNQALLARVSCGDVLLVREPTSAVRCHDQTLGTYQIIEEGIAMEWQEQQDVQDDTVAVRQLGQLPVQLEFVLHRGRLTLTELQAMCQGQLLPLPVDAEQRVEVRANGALIGRGELVQLEGQLGVEVTEWLGGAGDVE</sequence>
<evidence type="ECO:0000313" key="8">
    <source>
        <dbReference type="Proteomes" id="UP000239469"/>
    </source>
</evidence>
<dbReference type="PANTHER" id="PTHR30034">
    <property type="entry name" value="FLAGELLAR MOTOR SWITCH PROTEIN FLIM"/>
    <property type="match status" value="1"/>
</dbReference>
<dbReference type="InterPro" id="IPR013385">
    <property type="entry name" value="T3SS_SpaO/YscQ/SpaO"/>
</dbReference>
<reference evidence="7 8" key="1">
    <citation type="submission" date="2017-01" db="EMBL/GenBank/DDBJ databases">
        <title>New insights into the genetic diversity of Chromobacterium isolated from tropical freshwater lake.</title>
        <authorList>
            <person name="Santos A.B."/>
            <person name="Nascimento A.M."/>
            <person name="Da Silva P.C."/>
        </authorList>
    </citation>
    <scope>NUCLEOTIDE SEQUENCE [LARGE SCALE GENOMIC DNA]</scope>
    <source>
        <strain evidence="7 8">56AF</strain>
    </source>
</reference>
<dbReference type="OrthoDB" id="6561483at2"/>
<evidence type="ECO:0000256" key="3">
    <source>
        <dbReference type="ARBA" id="ARBA00023026"/>
    </source>
</evidence>
<evidence type="ECO:0000259" key="4">
    <source>
        <dbReference type="Pfam" id="PF01052"/>
    </source>
</evidence>
<dbReference type="NCBIfam" id="TIGR02551">
    <property type="entry name" value="SpaO_YscQ"/>
    <property type="match status" value="1"/>
</dbReference>
<evidence type="ECO:0000313" key="7">
    <source>
        <dbReference type="EMBL" id="PRP70984.1"/>
    </source>
</evidence>
<name>A0A2S9X5I6_9NEIS</name>
<feature type="domain" description="SpaO N-terminal" evidence="5">
    <location>
        <begin position="5"/>
        <end position="135"/>
    </location>
</feature>
<dbReference type="Pfam" id="PF26304">
    <property type="entry name" value="FliMN_C_rel"/>
    <property type="match status" value="1"/>
</dbReference>
<organism evidence="7 8">
    <name type="scientific">Chromobacterium amazonense</name>
    <dbReference type="NCBI Taxonomy" id="1382803"/>
    <lineage>
        <taxon>Bacteria</taxon>
        <taxon>Pseudomonadati</taxon>
        <taxon>Pseudomonadota</taxon>
        <taxon>Betaproteobacteria</taxon>
        <taxon>Neisseriales</taxon>
        <taxon>Chromobacteriaceae</taxon>
        <taxon>Chromobacterium</taxon>
    </lineage>
</organism>
<dbReference type="NCBIfam" id="NF006018">
    <property type="entry name" value="PRK08158.1"/>
    <property type="match status" value="1"/>
</dbReference>
<dbReference type="PANTHER" id="PTHR30034:SF5">
    <property type="entry name" value="SECRETION SYSTEM APPARATUS PROTEIN SSAQ"/>
    <property type="match status" value="1"/>
</dbReference>
<comment type="caution">
    <text evidence="7">The sequence shown here is derived from an EMBL/GenBank/DDBJ whole genome shotgun (WGS) entry which is preliminary data.</text>
</comment>
<dbReference type="GO" id="GO:0030254">
    <property type="term" value="P:protein secretion by the type III secretion system"/>
    <property type="evidence" value="ECO:0007669"/>
    <property type="project" value="InterPro"/>
</dbReference>
<dbReference type="InterPro" id="IPR036429">
    <property type="entry name" value="SpoA-like_sf"/>
</dbReference>
<dbReference type="Gene3D" id="2.30.330.10">
    <property type="entry name" value="SpoA-like"/>
    <property type="match status" value="1"/>
</dbReference>
<dbReference type="Pfam" id="PF01052">
    <property type="entry name" value="FliMN_C"/>
    <property type="match status" value="1"/>
</dbReference>
<dbReference type="PRINTS" id="PR01339">
    <property type="entry name" value="TYPE3OMOPROT"/>
</dbReference>